<evidence type="ECO:0000313" key="7">
    <source>
        <dbReference type="Proteomes" id="UP000190696"/>
    </source>
</evidence>
<evidence type="ECO:0000313" key="5">
    <source>
        <dbReference type="EMBL" id="QQA16912.1"/>
    </source>
</evidence>
<dbReference type="Pfam" id="PF07336">
    <property type="entry name" value="ABATE"/>
    <property type="match status" value="1"/>
</dbReference>
<accession>J8I8S4</accession>
<protein>
    <submittedName>
        <fullName evidence="5">CGNR zinc finger domain-containing protein</fullName>
    </submittedName>
    <submittedName>
        <fullName evidence="3">RNA-binding protein</fullName>
    </submittedName>
</protein>
<organism evidence="4 8">
    <name type="scientific">Bacillus mycoides</name>
    <dbReference type="NCBI Taxonomy" id="1405"/>
    <lineage>
        <taxon>Bacteria</taxon>
        <taxon>Bacillati</taxon>
        <taxon>Bacillota</taxon>
        <taxon>Bacilli</taxon>
        <taxon>Bacillales</taxon>
        <taxon>Bacillaceae</taxon>
        <taxon>Bacillus</taxon>
        <taxon>Bacillus cereus group</taxon>
    </lineage>
</organism>
<dbReference type="Proteomes" id="UP000190696">
    <property type="component" value="Unassembled WGS sequence"/>
</dbReference>
<dbReference type="Gene3D" id="1.10.3300.10">
    <property type="entry name" value="Jann2411-like domain"/>
    <property type="match status" value="1"/>
</dbReference>
<keyword evidence="9" id="KW-1185">Reference proteome</keyword>
<dbReference type="Proteomes" id="UP000596196">
    <property type="component" value="Chromosome"/>
</dbReference>
<evidence type="ECO:0000259" key="1">
    <source>
        <dbReference type="Pfam" id="PF11706"/>
    </source>
</evidence>
<dbReference type="KEGG" id="bmyo:BG05_4934"/>
<dbReference type="PANTHER" id="PTHR35525:SF3">
    <property type="entry name" value="BLL6575 PROTEIN"/>
    <property type="match status" value="1"/>
</dbReference>
<dbReference type="SUPFAM" id="SSF160904">
    <property type="entry name" value="Jann2411-like"/>
    <property type="match status" value="1"/>
</dbReference>
<dbReference type="InterPro" id="IPR023286">
    <property type="entry name" value="ABATE_dom_sf"/>
</dbReference>
<accession>A0A084IXQ6</accession>
<evidence type="ECO:0000313" key="9">
    <source>
        <dbReference type="Proteomes" id="UP000596196"/>
    </source>
</evidence>
<gene>
    <name evidence="3" type="ORF">BW900_16565</name>
    <name evidence="5" type="ORF">I6G81_05440</name>
    <name evidence="2" type="ORF">III_04384</name>
    <name evidence="4" type="ORF">S3E15_01318</name>
</gene>
<reference evidence="5 9" key="4">
    <citation type="submission" date="2020-12" db="EMBL/GenBank/DDBJ databases">
        <title>FDA dAtabase for Regulatory Grade micrObial Sequences (FDA-ARGOS): Supporting development and validation of Infectious Disease Dx tests.</title>
        <authorList>
            <person name="Nelson B."/>
            <person name="Plummer A."/>
            <person name="Tallon L."/>
            <person name="Sadzewicz L."/>
            <person name="Zhao X."/>
            <person name="Boylan J."/>
            <person name="Ott S."/>
            <person name="Bowen H."/>
            <person name="Vavikolanu K."/>
            <person name="Mehta A."/>
            <person name="Aluvathingal J."/>
            <person name="Nadendla S."/>
            <person name="Myers T."/>
            <person name="Yan Y."/>
            <person name="Sichtig H."/>
        </authorList>
    </citation>
    <scope>NUCLEOTIDE SEQUENCE [LARGE SCALE GENOMIC DNA]</scope>
    <source>
        <strain evidence="5 9">FDAARGOS_924</strain>
    </source>
</reference>
<dbReference type="EMBL" id="CP065877">
    <property type="protein sequence ID" value="QQA16912.1"/>
    <property type="molecule type" value="Genomic_DNA"/>
</dbReference>
<dbReference type="InterPro" id="IPR021005">
    <property type="entry name" value="Znf_CGNR"/>
</dbReference>
<evidence type="ECO:0000313" key="2">
    <source>
        <dbReference type="EMBL" id="EJR36193.1"/>
    </source>
</evidence>
<proteinExistence type="predicted"/>
<feature type="domain" description="Zinc finger CGNR" evidence="1">
    <location>
        <begin position="150"/>
        <end position="190"/>
    </location>
</feature>
<dbReference type="AlphaFoldDB" id="A0A084IXQ6"/>
<dbReference type="Proteomes" id="UP000006976">
    <property type="component" value="Unassembled WGS sequence"/>
</dbReference>
<accession>A0A0B5SJ26</accession>
<dbReference type="EMBL" id="MUAI01000013">
    <property type="protein sequence ID" value="OOR05689.1"/>
    <property type="molecule type" value="Genomic_DNA"/>
</dbReference>
<reference evidence="2 6" key="1">
    <citation type="submission" date="2012-04" db="EMBL/GenBank/DDBJ databases">
        <title>The Genome Sequence of Bacillus cereus VD078.</title>
        <authorList>
            <consortium name="The Broad Institute Genome Sequencing Platform"/>
            <consortium name="The Broad Institute Genome Sequencing Center for Infectious Disease"/>
            <person name="Feldgarden M."/>
            <person name="Van der Auwera G.A."/>
            <person name="Mahillon J."/>
            <person name="Duprez V."/>
            <person name="Timmery S."/>
            <person name="Mattelet C."/>
            <person name="Dierick K."/>
            <person name="Sun M."/>
            <person name="Yu Z."/>
            <person name="Zhu L."/>
            <person name="Hu X."/>
            <person name="Shank E.B."/>
            <person name="Swiecicka I."/>
            <person name="Hansen B.M."/>
            <person name="Andrup L."/>
            <person name="Young S.K."/>
            <person name="Zeng Q."/>
            <person name="Gargeya S."/>
            <person name="Fitzgerald M."/>
            <person name="Haas B."/>
            <person name="Abouelleil A."/>
            <person name="Alvarado L."/>
            <person name="Arachchi H.M."/>
            <person name="Berlin A."/>
            <person name="Chapman S.B."/>
            <person name="Goldberg J."/>
            <person name="Griggs A."/>
            <person name="Gujja S."/>
            <person name="Hansen M."/>
            <person name="Howarth C."/>
            <person name="Imamovic A."/>
            <person name="Larimer J."/>
            <person name="McCowen C."/>
            <person name="Montmayeur A."/>
            <person name="Murphy C."/>
            <person name="Neiman D."/>
            <person name="Pearson M."/>
            <person name="Priest M."/>
            <person name="Roberts A."/>
            <person name="Saif S."/>
            <person name="Shea T."/>
            <person name="Sisk P."/>
            <person name="Sykes S."/>
            <person name="Wortman J."/>
            <person name="Nusbaum C."/>
            <person name="Birren B."/>
        </authorList>
    </citation>
    <scope>NUCLEOTIDE SEQUENCE [LARGE SCALE GENOMIC DNA]</scope>
    <source>
        <strain evidence="2 6">VD078</strain>
    </source>
</reference>
<dbReference type="Proteomes" id="UP000194131">
    <property type="component" value="Unassembled WGS sequence"/>
</dbReference>
<dbReference type="EMBL" id="MRWU01000013">
    <property type="protein sequence ID" value="OSX90952.1"/>
    <property type="molecule type" value="Genomic_DNA"/>
</dbReference>
<dbReference type="EMBL" id="AHEV01000024">
    <property type="protein sequence ID" value="EJR36193.1"/>
    <property type="molecule type" value="Genomic_DNA"/>
</dbReference>
<dbReference type="RefSeq" id="WP_002125692.1">
    <property type="nucleotide sequence ID" value="NZ_CP009692.1"/>
</dbReference>
<evidence type="ECO:0000313" key="6">
    <source>
        <dbReference type="Proteomes" id="UP000006976"/>
    </source>
</evidence>
<name>A0A084IXQ6_BACMY</name>
<dbReference type="PANTHER" id="PTHR35525">
    <property type="entry name" value="BLL6575 PROTEIN"/>
    <property type="match status" value="1"/>
</dbReference>
<evidence type="ECO:0000313" key="8">
    <source>
        <dbReference type="Proteomes" id="UP000194131"/>
    </source>
</evidence>
<reference evidence="3 7" key="3">
    <citation type="submission" date="2017-01" db="EMBL/GenBank/DDBJ databases">
        <title>Bacillus cereus isolates.</title>
        <authorList>
            <person name="Beno S.M."/>
        </authorList>
    </citation>
    <scope>NUCLEOTIDE SEQUENCE [LARGE SCALE GENOMIC DNA]</scope>
    <source>
        <strain evidence="3 7">FSL W7-1108</strain>
    </source>
</reference>
<sequence length="194" mass="22385">MQETKQFPLISGNLSLDLVNTELVRRGQRYDLLITDEDVLEWLHVIKANLPFWNEKTLIGIQERVNQVTSSILEVREVLRKQFEAIADLHEISNDFIAYLEKQIEKAPFTYKVIEQRLVPIPVGEIEDVLVSLIAFDALTLIAENKLISLKRCSNPDCVLLFIDKSGKRKWCSMKICGNRKKAAKFQVRKSEEV</sequence>
<dbReference type="Pfam" id="PF11706">
    <property type="entry name" value="zf-CGNR"/>
    <property type="match status" value="1"/>
</dbReference>
<reference evidence="4 8" key="2">
    <citation type="submission" date="2016-12" db="EMBL/GenBank/DDBJ databases">
        <title>Genome Sequences of Twelve Sporeforming Bacillus Species Isolated from Foods.</title>
        <authorList>
            <person name="De Jong A."/>
            <person name="Holsappel S."/>
            <person name="Kuipers O.P."/>
        </authorList>
    </citation>
    <scope>NUCLEOTIDE SEQUENCE [LARGE SCALE GENOMIC DNA]</scope>
    <source>
        <strain evidence="4 8">S3E15</strain>
    </source>
</reference>
<evidence type="ECO:0000313" key="3">
    <source>
        <dbReference type="EMBL" id="OOR05689.1"/>
    </source>
</evidence>
<evidence type="ECO:0000313" key="4">
    <source>
        <dbReference type="EMBL" id="OSX90952.1"/>
    </source>
</evidence>
<dbReference type="InterPro" id="IPR010852">
    <property type="entry name" value="ABATE"/>
</dbReference>